<keyword evidence="2 6" id="KW-0378">Hydrolase</keyword>
<feature type="region of interest" description="Disordered" evidence="4">
    <location>
        <begin position="685"/>
        <end position="705"/>
    </location>
</feature>
<dbReference type="Proteomes" id="UP001597213">
    <property type="component" value="Unassembled WGS sequence"/>
</dbReference>
<dbReference type="CDD" id="cd02856">
    <property type="entry name" value="E_set_GDE_Isoamylase_N"/>
    <property type="match status" value="1"/>
</dbReference>
<dbReference type="Gene3D" id="2.60.40.1180">
    <property type="entry name" value="Golgi alpha-mannosidase II"/>
    <property type="match status" value="1"/>
</dbReference>
<dbReference type="GO" id="GO:0120549">
    <property type="term" value="F:limit dextrin alpha-1,6-maltotetraose-hydrolase activity"/>
    <property type="evidence" value="ECO:0007669"/>
    <property type="project" value="UniProtKB-EC"/>
</dbReference>
<dbReference type="InterPro" id="IPR006047">
    <property type="entry name" value="GH13_cat_dom"/>
</dbReference>
<dbReference type="SUPFAM" id="SSF81296">
    <property type="entry name" value="E set domains"/>
    <property type="match status" value="1"/>
</dbReference>
<gene>
    <name evidence="6" type="primary">glgX</name>
    <name evidence="6" type="ORF">ACFSCT_01875</name>
</gene>
<comment type="similarity">
    <text evidence="1">Belongs to the glycosyl hydrolase 13 family.</text>
</comment>
<dbReference type="CDD" id="cd11326">
    <property type="entry name" value="AmyAc_Glg_debranch"/>
    <property type="match status" value="1"/>
</dbReference>
<accession>A0ABW4R382</accession>
<evidence type="ECO:0000259" key="5">
    <source>
        <dbReference type="SMART" id="SM00642"/>
    </source>
</evidence>
<dbReference type="Gene3D" id="3.20.20.80">
    <property type="entry name" value="Glycosidases"/>
    <property type="match status" value="1"/>
</dbReference>
<evidence type="ECO:0000256" key="3">
    <source>
        <dbReference type="ARBA" id="ARBA00023295"/>
    </source>
</evidence>
<dbReference type="InterPro" id="IPR013783">
    <property type="entry name" value="Ig-like_fold"/>
</dbReference>
<dbReference type="SUPFAM" id="SSF51445">
    <property type="entry name" value="(Trans)glycosidases"/>
    <property type="match status" value="1"/>
</dbReference>
<evidence type="ECO:0000313" key="6">
    <source>
        <dbReference type="EMBL" id="MFD1880460.1"/>
    </source>
</evidence>
<protein>
    <submittedName>
        <fullName evidence="6">Glycogen debranching protein GlgX</fullName>
        <ecNumber evidence="6">3.2.1.196</ecNumber>
    </submittedName>
</protein>
<dbReference type="RefSeq" id="WP_379140046.1">
    <property type="nucleotide sequence ID" value="NZ_JBHUEN010000006.1"/>
</dbReference>
<dbReference type="InterPro" id="IPR017853">
    <property type="entry name" value="GH"/>
</dbReference>
<evidence type="ECO:0000256" key="1">
    <source>
        <dbReference type="ARBA" id="ARBA00008061"/>
    </source>
</evidence>
<evidence type="ECO:0000313" key="7">
    <source>
        <dbReference type="Proteomes" id="UP001597213"/>
    </source>
</evidence>
<dbReference type="Pfam" id="PF00128">
    <property type="entry name" value="Alpha-amylase"/>
    <property type="match status" value="1"/>
</dbReference>
<dbReference type="InterPro" id="IPR013780">
    <property type="entry name" value="Glyco_hydro_b"/>
</dbReference>
<feature type="compositionally biased region" description="Basic and acidic residues" evidence="4">
    <location>
        <begin position="467"/>
        <end position="480"/>
    </location>
</feature>
<dbReference type="InterPro" id="IPR004193">
    <property type="entry name" value="Glyco_hydro_13_N"/>
</dbReference>
<evidence type="ECO:0000256" key="2">
    <source>
        <dbReference type="ARBA" id="ARBA00022801"/>
    </source>
</evidence>
<dbReference type="SUPFAM" id="SSF51011">
    <property type="entry name" value="Glycosyl hydrolase domain"/>
    <property type="match status" value="1"/>
</dbReference>
<dbReference type="EC" id="3.2.1.196" evidence="6"/>
<feature type="region of interest" description="Disordered" evidence="4">
    <location>
        <begin position="467"/>
        <end position="491"/>
    </location>
</feature>
<comment type="caution">
    <text evidence="6">The sequence shown here is derived from an EMBL/GenBank/DDBJ whole genome shotgun (WGS) entry which is preliminary data.</text>
</comment>
<dbReference type="SMART" id="SM00642">
    <property type="entry name" value="Aamy"/>
    <property type="match status" value="1"/>
</dbReference>
<organism evidence="6 7">
    <name type="scientific">Paracoccus pacificus</name>
    <dbReference type="NCBI Taxonomy" id="1463598"/>
    <lineage>
        <taxon>Bacteria</taxon>
        <taxon>Pseudomonadati</taxon>
        <taxon>Pseudomonadota</taxon>
        <taxon>Alphaproteobacteria</taxon>
        <taxon>Rhodobacterales</taxon>
        <taxon>Paracoccaceae</taxon>
        <taxon>Paracoccus</taxon>
    </lineage>
</organism>
<dbReference type="Gene3D" id="2.60.40.10">
    <property type="entry name" value="Immunoglobulins"/>
    <property type="match status" value="1"/>
</dbReference>
<dbReference type="InterPro" id="IPR044505">
    <property type="entry name" value="GlgX_Isoamylase_N_E_set"/>
</dbReference>
<dbReference type="InterPro" id="IPR011837">
    <property type="entry name" value="Glycogen_debranch_GlgX"/>
</dbReference>
<reference evidence="7" key="1">
    <citation type="journal article" date="2019" name="Int. J. Syst. Evol. Microbiol.">
        <title>The Global Catalogue of Microorganisms (GCM) 10K type strain sequencing project: providing services to taxonomists for standard genome sequencing and annotation.</title>
        <authorList>
            <consortium name="The Broad Institute Genomics Platform"/>
            <consortium name="The Broad Institute Genome Sequencing Center for Infectious Disease"/>
            <person name="Wu L."/>
            <person name="Ma J."/>
        </authorList>
    </citation>
    <scope>NUCLEOTIDE SEQUENCE [LARGE SCALE GENOMIC DNA]</scope>
    <source>
        <strain evidence="7">CCUG 56029</strain>
    </source>
</reference>
<dbReference type="PANTHER" id="PTHR43002">
    <property type="entry name" value="GLYCOGEN DEBRANCHING ENZYME"/>
    <property type="match status" value="1"/>
</dbReference>
<sequence length="705" mass="76616">MPPRPARILPGRPYPMGATVVDGGVNFAVFSANATQIELCLFAVDGTETARLPLPARNGDVWHGFVPGLAPGALYGLRAHGPYAPAEGHRFNPNKLLIDPYARALHGPLIWDDALYGYQVGNPQADLSFDDRDSAPFVPRSVVTAAPEVNPRRALRRTTRDTVIYEAHVKGLTVTHPEVPADLRGKFAGLGSEAILAHLTNLGVTTVELLPVQAFLTDRFLIDRGLDNYWGYQTIGFFAPEPRYLSGAQDEFARMVDRLHGAGIEVVLDVVYNHSGEGDELGPTLSFRGLDNRSYYMLAEGGRYYQNHTGTGNCLDMNQPAVLRMVMDSMRYWVQSMGVDGFRFDLATVLTRGPNGFVPGSAFLDTLAQDPVLSNVKLIAEPWDVGPGGYRLGAFPHPFHEWNDRFRDDVRRFWRGDNGMTPALAQRLLGSAELFDHANRSAASSVNFVACHDGFTLRDVVSYSTRHNEANGEDNRDGHAENYASNMGVEGPSDDPAIIAARSQRARNMLATVMLAQGLPMILAGDEIGNSQNGNNNAYAQDNPTGWVDWAGSDPAMMGFVSRLIALRRSSPVLSQRHFLHSNIRAVDGLPDLEWRLPDGSTPSPQDWQQPEWKTLCAVIRGSAETDLDAGATEVFAVFNAGPSGQVALPSGVWRRALDTAAPAAPSSPASRNAAIAAQSVVVFTRPPGDEPTQDEPTQVEGDPA</sequence>
<dbReference type="EMBL" id="JBHUEN010000006">
    <property type="protein sequence ID" value="MFD1880460.1"/>
    <property type="molecule type" value="Genomic_DNA"/>
</dbReference>
<dbReference type="Pfam" id="PF02922">
    <property type="entry name" value="CBM_48"/>
    <property type="match status" value="1"/>
</dbReference>
<keyword evidence="3 6" id="KW-0326">Glycosidase</keyword>
<evidence type="ECO:0000256" key="4">
    <source>
        <dbReference type="SAM" id="MobiDB-lite"/>
    </source>
</evidence>
<feature type="domain" description="Glycosyl hydrolase family 13 catalytic" evidence="5">
    <location>
        <begin position="174"/>
        <end position="568"/>
    </location>
</feature>
<dbReference type="NCBIfam" id="TIGR02100">
    <property type="entry name" value="glgX_debranch"/>
    <property type="match status" value="1"/>
</dbReference>
<proteinExistence type="inferred from homology"/>
<dbReference type="InterPro" id="IPR014756">
    <property type="entry name" value="Ig_E-set"/>
</dbReference>
<name>A0ABW4R382_9RHOB</name>
<keyword evidence="7" id="KW-1185">Reference proteome</keyword>